<gene>
    <name evidence="2" type="ORF">M431DRAFT_98324</name>
</gene>
<dbReference type="GeneID" id="36633616"/>
<protein>
    <recommendedName>
        <fullName evidence="4">Lysine-specific metallo-endopeptidase domain-containing protein</fullName>
    </recommendedName>
</protein>
<feature type="chain" id="PRO_5015560983" description="Lysine-specific metallo-endopeptidase domain-containing protein" evidence="1">
    <location>
        <begin position="19"/>
        <end position="423"/>
    </location>
</feature>
<evidence type="ECO:0000313" key="2">
    <source>
        <dbReference type="EMBL" id="PTB49136.1"/>
    </source>
</evidence>
<dbReference type="AlphaFoldDB" id="A0A2T3ZWE7"/>
<evidence type="ECO:0008006" key="4">
    <source>
        <dbReference type="Google" id="ProtNLM"/>
    </source>
</evidence>
<accession>A0A2T3ZWE7</accession>
<evidence type="ECO:0000256" key="1">
    <source>
        <dbReference type="SAM" id="SignalP"/>
    </source>
</evidence>
<dbReference type="Proteomes" id="UP000241690">
    <property type="component" value="Unassembled WGS sequence"/>
</dbReference>
<dbReference type="RefSeq" id="XP_024768813.1">
    <property type="nucleotide sequence ID" value="XM_024925033.1"/>
</dbReference>
<evidence type="ECO:0000313" key="3">
    <source>
        <dbReference type="Proteomes" id="UP000241690"/>
    </source>
</evidence>
<proteinExistence type="predicted"/>
<keyword evidence="1" id="KW-0732">Signal</keyword>
<reference evidence="2 3" key="1">
    <citation type="submission" date="2016-07" db="EMBL/GenBank/DDBJ databases">
        <title>Multiple horizontal gene transfer events from other fungi enriched the ability of initially mycotrophic Trichoderma (Ascomycota) to feed on dead plant biomass.</title>
        <authorList>
            <consortium name="DOE Joint Genome Institute"/>
            <person name="Aerts A."/>
            <person name="Atanasova L."/>
            <person name="Chenthamara K."/>
            <person name="Zhang J."/>
            <person name="Grujic M."/>
            <person name="Henrissat B."/>
            <person name="Kuo A."/>
            <person name="Salamov A."/>
            <person name="Lipzen A."/>
            <person name="Labutti K."/>
            <person name="Barry K."/>
            <person name="Miao Y."/>
            <person name="Rahimi M.J."/>
            <person name="Shen Q."/>
            <person name="Grigoriev I.V."/>
            <person name="Kubicek C.P."/>
            <person name="Druzhinina I.S."/>
        </authorList>
    </citation>
    <scope>NUCLEOTIDE SEQUENCE [LARGE SCALE GENOMIC DNA]</scope>
    <source>
        <strain evidence="2 3">CBS 226.95</strain>
    </source>
</reference>
<name>A0A2T3ZWE7_TRIHA</name>
<feature type="signal peptide" evidence="1">
    <location>
        <begin position="1"/>
        <end position="18"/>
    </location>
</feature>
<sequence length="423" mass="46530">MRWSILSSLFWLLVVSSAHYLEDDNYDPFNKTLWRRVRGPGGDGGGQQPTASELFLIEDSSLPASCASRVDVLDEWVNEANLLHEAAMTVYSGYKTKNAYAILMNQFFGFAITIHPDPNGPTTYSLTPKYGVPQRYTTIGDRLARVSQFLAGAGLRDPPVPGEAPRVLCSGDAHQLVGPGDITRDKNGNRVVTARDPTTNEPTEYLSIQDAFIYSEEANFFWVSAFNGYAQLKKESAGETEACPKDNIRYAATNRGGTLSKIIEPSFEFGKCNRMILFCPASFNVKQWVAGQRGNSHNYPSLAQAVSIDNYPSATAGKGGTKTLDNLGLDNILPRSATLYHELFHLTDNDDTSDPYCDSFYLDKLSKALEAAMAGDEDMELIDNPESFVFFAMAAYMTINAPEGASPVTYMSGLPMRVSEIPF</sequence>
<organism evidence="2 3">
    <name type="scientific">Trichoderma harzianum CBS 226.95</name>
    <dbReference type="NCBI Taxonomy" id="983964"/>
    <lineage>
        <taxon>Eukaryota</taxon>
        <taxon>Fungi</taxon>
        <taxon>Dikarya</taxon>
        <taxon>Ascomycota</taxon>
        <taxon>Pezizomycotina</taxon>
        <taxon>Sordariomycetes</taxon>
        <taxon>Hypocreomycetidae</taxon>
        <taxon>Hypocreales</taxon>
        <taxon>Hypocreaceae</taxon>
        <taxon>Trichoderma</taxon>
    </lineage>
</organism>
<dbReference type="EMBL" id="KZ679694">
    <property type="protein sequence ID" value="PTB49136.1"/>
    <property type="molecule type" value="Genomic_DNA"/>
</dbReference>
<keyword evidence="3" id="KW-1185">Reference proteome</keyword>